<accession>A0A5D3D2R5</accession>
<dbReference type="Proteomes" id="UP000321947">
    <property type="component" value="Unassembled WGS sequence"/>
</dbReference>
<evidence type="ECO:0000313" key="2">
    <source>
        <dbReference type="EMBL" id="KAA0032272.1"/>
    </source>
</evidence>
<dbReference type="EMBL" id="SSTD01008192">
    <property type="protein sequence ID" value="TYK17076.1"/>
    <property type="molecule type" value="Genomic_DNA"/>
</dbReference>
<evidence type="ECO:0000313" key="3">
    <source>
        <dbReference type="EMBL" id="TYK17076.1"/>
    </source>
</evidence>
<protein>
    <submittedName>
        <fullName evidence="3">Uncharacterized protein</fullName>
    </submittedName>
</protein>
<proteinExistence type="predicted"/>
<gene>
    <name evidence="3" type="ORF">E5676_scaffold1327G00250</name>
    <name evidence="2" type="ORF">E6C27_scaffold219G001100</name>
</gene>
<feature type="compositionally biased region" description="Polar residues" evidence="1">
    <location>
        <begin position="25"/>
        <end position="39"/>
    </location>
</feature>
<dbReference type="Proteomes" id="UP000321393">
    <property type="component" value="Unassembled WGS sequence"/>
</dbReference>
<organism evidence="3 5">
    <name type="scientific">Cucumis melo var. makuwa</name>
    <name type="common">Oriental melon</name>
    <dbReference type="NCBI Taxonomy" id="1194695"/>
    <lineage>
        <taxon>Eukaryota</taxon>
        <taxon>Viridiplantae</taxon>
        <taxon>Streptophyta</taxon>
        <taxon>Embryophyta</taxon>
        <taxon>Tracheophyta</taxon>
        <taxon>Spermatophyta</taxon>
        <taxon>Magnoliopsida</taxon>
        <taxon>eudicotyledons</taxon>
        <taxon>Gunneridae</taxon>
        <taxon>Pentapetalae</taxon>
        <taxon>rosids</taxon>
        <taxon>fabids</taxon>
        <taxon>Cucurbitales</taxon>
        <taxon>Cucurbitaceae</taxon>
        <taxon>Benincaseae</taxon>
        <taxon>Cucumis</taxon>
    </lineage>
</organism>
<evidence type="ECO:0000256" key="1">
    <source>
        <dbReference type="SAM" id="MobiDB-lite"/>
    </source>
</evidence>
<feature type="region of interest" description="Disordered" evidence="1">
    <location>
        <begin position="1"/>
        <end position="39"/>
    </location>
</feature>
<dbReference type="AlphaFoldDB" id="A0A5D3D2R5"/>
<feature type="compositionally biased region" description="Polar residues" evidence="1">
    <location>
        <begin position="123"/>
        <end position="144"/>
    </location>
</feature>
<evidence type="ECO:0000313" key="5">
    <source>
        <dbReference type="Proteomes" id="UP000321947"/>
    </source>
</evidence>
<dbReference type="EMBL" id="SSTE01021801">
    <property type="protein sequence ID" value="KAA0032272.1"/>
    <property type="molecule type" value="Genomic_DNA"/>
</dbReference>
<sequence>MSMHEESVVASSKETTKPPLKPLTVTDTQSPSSRFANFSHQRRPRIIISDSKSIEIVAAESESSEDDNVVLSNVLKRKASSKAPICKESVSDLSKKPGVGRSSNANELYEELFGISSLGHKASSASKVQNTYAPLSSKPTRSND</sequence>
<feature type="region of interest" description="Disordered" evidence="1">
    <location>
        <begin position="121"/>
        <end position="144"/>
    </location>
</feature>
<evidence type="ECO:0000313" key="4">
    <source>
        <dbReference type="Proteomes" id="UP000321393"/>
    </source>
</evidence>
<comment type="caution">
    <text evidence="3">The sequence shown here is derived from an EMBL/GenBank/DDBJ whole genome shotgun (WGS) entry which is preliminary data.</text>
</comment>
<reference evidence="4 5" key="1">
    <citation type="submission" date="2019-08" db="EMBL/GenBank/DDBJ databases">
        <title>Draft genome sequences of two oriental melons (Cucumis melo L. var makuwa).</title>
        <authorList>
            <person name="Kwon S.-Y."/>
        </authorList>
    </citation>
    <scope>NUCLEOTIDE SEQUENCE [LARGE SCALE GENOMIC DNA]</scope>
    <source>
        <strain evidence="5">cv. Chang Bougi</strain>
        <strain evidence="4">cv. SW 3</strain>
        <tissue evidence="3">Leaf</tissue>
    </source>
</reference>
<name>A0A5D3D2R5_CUCMM</name>